<dbReference type="PANTHER" id="PTHR38591">
    <property type="entry name" value="HYDROLASE"/>
    <property type="match status" value="1"/>
</dbReference>
<protein>
    <submittedName>
        <fullName evidence="2">Carotenoid 1,2-hydratase</fullName>
    </submittedName>
</protein>
<evidence type="ECO:0000259" key="1">
    <source>
        <dbReference type="Pfam" id="PF07143"/>
    </source>
</evidence>
<accession>A0A7Y0A4V8</accession>
<dbReference type="PANTHER" id="PTHR38591:SF1">
    <property type="entry name" value="BLL1000 PROTEIN"/>
    <property type="match status" value="1"/>
</dbReference>
<dbReference type="AlphaFoldDB" id="A0A7Y0A4V8"/>
<dbReference type="EMBL" id="JABBGF010000001">
    <property type="protein sequence ID" value="NML56702.1"/>
    <property type="molecule type" value="Genomic_DNA"/>
</dbReference>
<dbReference type="Pfam" id="PF07143">
    <property type="entry name" value="CrtC"/>
    <property type="match status" value="1"/>
</dbReference>
<proteinExistence type="predicted"/>
<evidence type="ECO:0000313" key="3">
    <source>
        <dbReference type="Proteomes" id="UP000552615"/>
    </source>
</evidence>
<name>A0A7Y0A4V8_9FLAO</name>
<dbReference type="Gene3D" id="2.40.370.10">
    <property type="entry name" value="AttH-like domain"/>
    <property type="match status" value="1"/>
</dbReference>
<keyword evidence="3" id="KW-1185">Reference proteome</keyword>
<evidence type="ECO:0000313" key="2">
    <source>
        <dbReference type="EMBL" id="NML56702.1"/>
    </source>
</evidence>
<dbReference type="Proteomes" id="UP000552615">
    <property type="component" value="Unassembled WGS sequence"/>
</dbReference>
<organism evidence="2 3">
    <name type="scientific">Chryseobacterium cheonjiense</name>
    <dbReference type="NCBI Taxonomy" id="2728845"/>
    <lineage>
        <taxon>Bacteria</taxon>
        <taxon>Pseudomonadati</taxon>
        <taxon>Bacteroidota</taxon>
        <taxon>Flavobacteriia</taxon>
        <taxon>Flavobacteriales</taxon>
        <taxon>Weeksellaceae</taxon>
        <taxon>Chryseobacterium group</taxon>
        <taxon>Chryseobacterium</taxon>
    </lineage>
</organism>
<dbReference type="InterPro" id="IPR023374">
    <property type="entry name" value="AttH-like_dom_sf"/>
</dbReference>
<reference evidence="2 3" key="1">
    <citation type="submission" date="2020-04" db="EMBL/GenBank/DDBJ databases">
        <title>Chryseobacterium sp. RJ-7-14 sp. nov., isolated from Jeju soil.</title>
        <authorList>
            <person name="Dahal R.H."/>
            <person name="Chaudhary D.K."/>
        </authorList>
    </citation>
    <scope>NUCLEOTIDE SEQUENCE [LARGE SCALE GENOMIC DNA]</scope>
    <source>
        <strain evidence="2 3">RJ-7-14</strain>
    </source>
</reference>
<dbReference type="RefSeq" id="WP_169230079.1">
    <property type="nucleotide sequence ID" value="NZ_JABBGF010000001.1"/>
</dbReference>
<comment type="caution">
    <text evidence="2">The sequence shown here is derived from an EMBL/GenBank/DDBJ whole genome shotgun (WGS) entry which is preliminary data.</text>
</comment>
<feature type="domain" description="AttH" evidence="1">
    <location>
        <begin position="28"/>
        <end position="214"/>
    </location>
</feature>
<sequence length="357" mass="39843">MSENQENQENASSIILPDDQYAHTGAPTEWWWHVGTLFTEDGRTFGFEINAAGMKDNSAGYSYAFTQIQITDVKNKRNYQKVNVTMPCPSNWAQYDKTQPWFVALGQSGTDGAVAMSAVDSNPLNMSVQATFTDIDPDSNIKTPCELDLDFFQQGPPLLVWGTGCNLVDPNGTSPITRNNYYYSLTNLRASGIIKIGSEEIKVSGLTWMDHEYGAFPNGSTGKVIWLLQDIQLDNGLHLSNYTKFGVVPQENVPMPSNATFLVNGESIFLNTITTPLGPIFISRKGITYFLKFKIEFEDYKHLSFIVNVSYPDQVFRDGESADVYEGVATAEFLFNMTEKKQMVITKGTAWVEQNLG</sequence>
<dbReference type="InterPro" id="IPR010791">
    <property type="entry name" value="AttH_dom"/>
</dbReference>
<gene>
    <name evidence="2" type="ORF">HHL20_05030</name>
</gene>
<dbReference type="SUPFAM" id="SSF159245">
    <property type="entry name" value="AttH-like"/>
    <property type="match status" value="1"/>
</dbReference>